<feature type="domain" description="OmpA-like" evidence="6">
    <location>
        <begin position="88"/>
        <end position="207"/>
    </location>
</feature>
<evidence type="ECO:0000256" key="4">
    <source>
        <dbReference type="PROSITE-ProRule" id="PRU00473"/>
    </source>
</evidence>
<keyword evidence="8" id="KW-1185">Reference proteome</keyword>
<dbReference type="PRINTS" id="PR01021">
    <property type="entry name" value="OMPADOMAIN"/>
</dbReference>
<dbReference type="PANTHER" id="PTHR30329:SF21">
    <property type="entry name" value="LIPOPROTEIN YIAD-RELATED"/>
    <property type="match status" value="1"/>
</dbReference>
<dbReference type="InterPro" id="IPR036737">
    <property type="entry name" value="OmpA-like_sf"/>
</dbReference>
<evidence type="ECO:0000259" key="6">
    <source>
        <dbReference type="PROSITE" id="PS51123"/>
    </source>
</evidence>
<protein>
    <recommendedName>
        <fullName evidence="6">OmpA-like domain-containing protein</fullName>
    </recommendedName>
</protein>
<evidence type="ECO:0000313" key="8">
    <source>
        <dbReference type="Proteomes" id="UP000191931"/>
    </source>
</evidence>
<dbReference type="Pfam" id="PF00691">
    <property type="entry name" value="OmpA"/>
    <property type="match status" value="1"/>
</dbReference>
<feature type="compositionally biased region" description="Basic and acidic residues" evidence="5">
    <location>
        <begin position="192"/>
        <end position="207"/>
    </location>
</feature>
<evidence type="ECO:0000313" key="7">
    <source>
        <dbReference type="EMBL" id="SLM29377.1"/>
    </source>
</evidence>
<organism evidence="7 8">
    <name type="scientific">Desulfamplus magnetovallimortis</name>
    <dbReference type="NCBI Taxonomy" id="1246637"/>
    <lineage>
        <taxon>Bacteria</taxon>
        <taxon>Pseudomonadati</taxon>
        <taxon>Thermodesulfobacteriota</taxon>
        <taxon>Desulfobacteria</taxon>
        <taxon>Desulfobacterales</taxon>
        <taxon>Desulfobacteraceae</taxon>
        <taxon>Desulfamplus</taxon>
    </lineage>
</organism>
<keyword evidence="2 4" id="KW-0472">Membrane</keyword>
<dbReference type="AlphaFoldDB" id="A0A1W1HA72"/>
<reference evidence="7 8" key="1">
    <citation type="submission" date="2017-03" db="EMBL/GenBank/DDBJ databases">
        <authorList>
            <person name="Afonso C.L."/>
            <person name="Miller P.J."/>
            <person name="Scott M.A."/>
            <person name="Spackman E."/>
            <person name="Goraichik I."/>
            <person name="Dimitrov K.M."/>
            <person name="Suarez D.L."/>
            <person name="Swayne D.E."/>
        </authorList>
    </citation>
    <scope>NUCLEOTIDE SEQUENCE [LARGE SCALE GENOMIC DNA]</scope>
    <source>
        <strain evidence="7">PRJEB14757</strain>
    </source>
</reference>
<sequence length="207" mass="23490">MKAKNMFISNLFFILIIVFLADPVFCQEEEKEQIVSSEEIVKGLSKSTSKFEFHISGKKTGVKKLRRITFYEEAENGEYIKKTKLIFEDFAAPKGVAIKVEFDVNAYTIKPQSHKVLAELGKALNNKQIEHEGVLISGHTDSDGDASENIELSFKRARSVKEYLISNYDIEPSRLKVAGFGEQCPLVPNSSKENKQKNRRVEVELIQ</sequence>
<dbReference type="CDD" id="cd07185">
    <property type="entry name" value="OmpA_C-like"/>
    <property type="match status" value="1"/>
</dbReference>
<gene>
    <name evidence="7" type="ORF">MTBBW1_1790002</name>
</gene>
<dbReference type="InterPro" id="IPR050330">
    <property type="entry name" value="Bact_OuterMem_StrucFunc"/>
</dbReference>
<feature type="region of interest" description="Disordered" evidence="5">
    <location>
        <begin position="188"/>
        <end position="207"/>
    </location>
</feature>
<dbReference type="OrthoDB" id="5422390at2"/>
<dbReference type="SUPFAM" id="SSF103088">
    <property type="entry name" value="OmpA-like"/>
    <property type="match status" value="1"/>
</dbReference>
<dbReference type="PROSITE" id="PS51123">
    <property type="entry name" value="OMPA_2"/>
    <property type="match status" value="1"/>
</dbReference>
<name>A0A1W1HA72_9BACT</name>
<dbReference type="GO" id="GO:0009279">
    <property type="term" value="C:cell outer membrane"/>
    <property type="evidence" value="ECO:0007669"/>
    <property type="project" value="UniProtKB-SubCell"/>
</dbReference>
<dbReference type="PANTHER" id="PTHR30329">
    <property type="entry name" value="STATOR ELEMENT OF FLAGELLAR MOTOR COMPLEX"/>
    <property type="match status" value="1"/>
</dbReference>
<dbReference type="Gene3D" id="3.30.1330.60">
    <property type="entry name" value="OmpA-like domain"/>
    <property type="match status" value="1"/>
</dbReference>
<evidence type="ECO:0000256" key="3">
    <source>
        <dbReference type="ARBA" id="ARBA00023237"/>
    </source>
</evidence>
<dbReference type="InterPro" id="IPR006664">
    <property type="entry name" value="OMP_bac"/>
</dbReference>
<evidence type="ECO:0000256" key="5">
    <source>
        <dbReference type="SAM" id="MobiDB-lite"/>
    </source>
</evidence>
<comment type="subcellular location">
    <subcellularLocation>
        <location evidence="1">Cell outer membrane</location>
    </subcellularLocation>
</comment>
<dbReference type="InterPro" id="IPR006665">
    <property type="entry name" value="OmpA-like"/>
</dbReference>
<proteinExistence type="predicted"/>
<dbReference type="EMBL" id="FWEV01000089">
    <property type="protein sequence ID" value="SLM29377.1"/>
    <property type="molecule type" value="Genomic_DNA"/>
</dbReference>
<evidence type="ECO:0000256" key="2">
    <source>
        <dbReference type="ARBA" id="ARBA00023136"/>
    </source>
</evidence>
<dbReference type="RefSeq" id="WP_080806316.1">
    <property type="nucleotide sequence ID" value="NZ_LT828553.1"/>
</dbReference>
<dbReference type="Proteomes" id="UP000191931">
    <property type="component" value="Unassembled WGS sequence"/>
</dbReference>
<evidence type="ECO:0000256" key="1">
    <source>
        <dbReference type="ARBA" id="ARBA00004442"/>
    </source>
</evidence>
<accession>A0A1W1HA72</accession>
<dbReference type="STRING" id="1246637.MTBBW1_1790002"/>
<keyword evidence="3" id="KW-0998">Cell outer membrane</keyword>